<dbReference type="InterPro" id="IPR011989">
    <property type="entry name" value="ARM-like"/>
</dbReference>
<evidence type="ECO:0000313" key="3">
    <source>
        <dbReference type="Proteomes" id="UP000516437"/>
    </source>
</evidence>
<dbReference type="InterPro" id="IPR013535">
    <property type="entry name" value="PUL_dom"/>
</dbReference>
<dbReference type="Gene3D" id="1.25.10.10">
    <property type="entry name" value="Leucine-rich Repeat Variant"/>
    <property type="match status" value="1"/>
</dbReference>
<dbReference type="Proteomes" id="UP000516437">
    <property type="component" value="Chromosome 8"/>
</dbReference>
<dbReference type="EMBL" id="RXIC02000026">
    <property type="protein sequence ID" value="KAB1202867.1"/>
    <property type="molecule type" value="Genomic_DNA"/>
</dbReference>
<reference evidence="2 3" key="1">
    <citation type="journal article" date="2019" name="Plant Biotechnol. J.">
        <title>The red bayberry genome and genetic basis of sex determination.</title>
        <authorList>
            <person name="Jia H.M."/>
            <person name="Jia H.J."/>
            <person name="Cai Q.L."/>
            <person name="Wang Y."/>
            <person name="Zhao H.B."/>
            <person name="Yang W.F."/>
            <person name="Wang G.Y."/>
            <person name="Li Y.H."/>
            <person name="Zhan D.L."/>
            <person name="Shen Y.T."/>
            <person name="Niu Q.F."/>
            <person name="Chang L."/>
            <person name="Qiu J."/>
            <person name="Zhao L."/>
            <person name="Xie H.B."/>
            <person name="Fu W.Y."/>
            <person name="Jin J."/>
            <person name="Li X.W."/>
            <person name="Jiao Y."/>
            <person name="Zhou C.C."/>
            <person name="Tu T."/>
            <person name="Chai C.Y."/>
            <person name="Gao J.L."/>
            <person name="Fan L.J."/>
            <person name="van de Weg E."/>
            <person name="Wang J.Y."/>
            <person name="Gao Z.S."/>
        </authorList>
    </citation>
    <scope>NUCLEOTIDE SEQUENCE [LARGE SCALE GENOMIC DNA]</scope>
    <source>
        <tissue evidence="2">Leaves</tissue>
    </source>
</reference>
<dbReference type="Pfam" id="PF08324">
    <property type="entry name" value="PUL"/>
    <property type="match status" value="1"/>
</dbReference>
<organism evidence="2 3">
    <name type="scientific">Morella rubra</name>
    <name type="common">Chinese bayberry</name>
    <dbReference type="NCBI Taxonomy" id="262757"/>
    <lineage>
        <taxon>Eukaryota</taxon>
        <taxon>Viridiplantae</taxon>
        <taxon>Streptophyta</taxon>
        <taxon>Embryophyta</taxon>
        <taxon>Tracheophyta</taxon>
        <taxon>Spermatophyta</taxon>
        <taxon>Magnoliopsida</taxon>
        <taxon>eudicotyledons</taxon>
        <taxon>Gunneridae</taxon>
        <taxon>Pentapetalae</taxon>
        <taxon>rosids</taxon>
        <taxon>fabids</taxon>
        <taxon>Fagales</taxon>
        <taxon>Myricaceae</taxon>
        <taxon>Morella</taxon>
    </lineage>
</organism>
<dbReference type="OrthoDB" id="10265988at2759"/>
<proteinExistence type="predicted"/>
<gene>
    <name evidence="2" type="ORF">CJ030_MR8G008032</name>
</gene>
<comment type="caution">
    <text evidence="2">The sequence shown here is derived from an EMBL/GenBank/DDBJ whole genome shotgun (WGS) entry which is preliminary data.</text>
</comment>
<evidence type="ECO:0000313" key="2">
    <source>
        <dbReference type="EMBL" id="KAB1202867.1"/>
    </source>
</evidence>
<feature type="domain" description="PUL" evidence="1">
    <location>
        <begin position="2"/>
        <end position="50"/>
    </location>
</feature>
<evidence type="ECO:0000259" key="1">
    <source>
        <dbReference type="Pfam" id="PF08324"/>
    </source>
</evidence>
<sequence>MLVFDVAQFDGILKKITEFNNALLSDTEKRDLSLTELELSRLGAIVKLLKDTSYYH</sequence>
<protein>
    <recommendedName>
        <fullName evidence="1">PUL domain-containing protein</fullName>
    </recommendedName>
</protein>
<name>A0A6A1USV7_9ROSI</name>
<dbReference type="AlphaFoldDB" id="A0A6A1USV7"/>
<keyword evidence="3" id="KW-1185">Reference proteome</keyword>
<accession>A0A6A1USV7</accession>